<accession>A0A6P6WWC6</accession>
<dbReference type="SUPFAM" id="SSF81383">
    <property type="entry name" value="F-box domain"/>
    <property type="match status" value="1"/>
</dbReference>
<sequence length="307" mass="34779">MDEIHNGKSSPFQFLPEDCVSNIISLTSPQDACGASVISVGFKSASESDTVWEKFLPSDYKEIISNSLSPLNYATKKHLYFHLCHSPILINNGKLSFWISKSTGKKCYMLPARELCIAWKDTPRYWSWTSLPESRFPEVAELVDVCWLDIRGNMPTRLLSLKTNYAAYLVFKTTENSYGLEAVAKASVSFAAATTGTSSSSAETSDVFEPEGDSVYLKTPACAHDVRYGRRWRHMLPRRIRRPRTEDEIDGRVPRQRNDGWQELLLGEFLNDEGDGDIDIKVSETKILNWKRGLILEGIELRPKEEV</sequence>
<dbReference type="AlphaFoldDB" id="A0A6P6WWC6"/>
<dbReference type="GeneID" id="113736294"/>
<dbReference type="PANTHER" id="PTHR32278">
    <property type="entry name" value="F-BOX DOMAIN-CONTAINING PROTEIN"/>
    <property type="match status" value="1"/>
</dbReference>
<dbReference type="InterPro" id="IPR025886">
    <property type="entry name" value="PP2-like"/>
</dbReference>
<protein>
    <submittedName>
        <fullName evidence="2">F-box protein PP2-B12</fullName>
    </submittedName>
</protein>
<dbReference type="OrthoDB" id="1918565at2759"/>
<proteinExistence type="predicted"/>
<gene>
    <name evidence="2" type="primary">LOC113736294</name>
</gene>
<reference evidence="1" key="1">
    <citation type="journal article" date="2025" name="Foods">
        <title>Unveiling the Microbial Signatures of Arabica Coffee Cherries: Insights into Ripeness Specific Diversity, Functional Traits, and Implications for Quality and Safety.</title>
        <authorList>
            <consortium name="RefSeq"/>
            <person name="Tenea G.N."/>
            <person name="Cifuentes V."/>
            <person name="Reyes P."/>
            <person name="Cevallos-Vallejos M."/>
        </authorList>
    </citation>
    <scope>NUCLEOTIDE SEQUENCE [LARGE SCALE GENOMIC DNA]</scope>
</reference>
<keyword evidence="1" id="KW-1185">Reference proteome</keyword>
<organism evidence="1 2">
    <name type="scientific">Coffea arabica</name>
    <name type="common">Arabian coffee</name>
    <dbReference type="NCBI Taxonomy" id="13443"/>
    <lineage>
        <taxon>Eukaryota</taxon>
        <taxon>Viridiplantae</taxon>
        <taxon>Streptophyta</taxon>
        <taxon>Embryophyta</taxon>
        <taxon>Tracheophyta</taxon>
        <taxon>Spermatophyta</taxon>
        <taxon>Magnoliopsida</taxon>
        <taxon>eudicotyledons</taxon>
        <taxon>Gunneridae</taxon>
        <taxon>Pentapetalae</taxon>
        <taxon>asterids</taxon>
        <taxon>lamiids</taxon>
        <taxon>Gentianales</taxon>
        <taxon>Rubiaceae</taxon>
        <taxon>Ixoroideae</taxon>
        <taxon>Gardenieae complex</taxon>
        <taxon>Bertiereae - Coffeeae clade</taxon>
        <taxon>Coffeeae</taxon>
        <taxon>Coffea</taxon>
    </lineage>
</organism>
<evidence type="ECO:0000313" key="1">
    <source>
        <dbReference type="Proteomes" id="UP001652660"/>
    </source>
</evidence>
<dbReference type="RefSeq" id="XP_027118996.2">
    <property type="nucleotide sequence ID" value="XM_027263195.2"/>
</dbReference>
<reference evidence="2" key="2">
    <citation type="submission" date="2025-08" db="UniProtKB">
        <authorList>
            <consortium name="RefSeq"/>
        </authorList>
    </citation>
    <scope>IDENTIFICATION</scope>
    <source>
        <tissue evidence="2">Leaves</tissue>
    </source>
</reference>
<dbReference type="CDD" id="cd22162">
    <property type="entry name" value="F-box_AtSKIP3-like"/>
    <property type="match status" value="1"/>
</dbReference>
<dbReference type="Pfam" id="PF14299">
    <property type="entry name" value="PP2"/>
    <property type="match status" value="1"/>
</dbReference>
<dbReference type="PANTHER" id="PTHR32278:SF111">
    <property type="entry name" value="F-BOX PROTEIN PP2-B12-RELATED"/>
    <property type="match status" value="1"/>
</dbReference>
<dbReference type="Proteomes" id="UP001652660">
    <property type="component" value="Chromosome 3c"/>
</dbReference>
<dbReference type="InterPro" id="IPR036047">
    <property type="entry name" value="F-box-like_dom_sf"/>
</dbReference>
<name>A0A6P6WWC6_COFAR</name>
<evidence type="ECO:0000313" key="2">
    <source>
        <dbReference type="RefSeq" id="XP_027118996.2"/>
    </source>
</evidence>